<reference evidence="3 4" key="1">
    <citation type="journal article" date="2010" name="Proc. Natl. Acad. Sci. U.S.A.">
        <title>A Nitrospira metagenome illuminates the physiology and evolution of globally important nitrite-oxidizing bacteria.</title>
        <authorList>
            <person name="Lucker S."/>
            <person name="Wagner M."/>
            <person name="Maixner F."/>
            <person name="Pelletier E."/>
            <person name="Koch H."/>
            <person name="Vacherie B."/>
            <person name="Rattei T."/>
            <person name="Sinninghe Damste J."/>
            <person name="Spieck E."/>
            <person name="Le Paslier D."/>
            <person name="Daims H."/>
        </authorList>
    </citation>
    <scope>NUCLEOTIDE SEQUENCE [LARGE SCALE GENOMIC DNA]</scope>
</reference>
<keyword evidence="2" id="KW-0472">Membrane</keyword>
<feature type="region of interest" description="Disordered" evidence="1">
    <location>
        <begin position="449"/>
        <end position="473"/>
    </location>
</feature>
<sequence length="1074" mass="118805">MPGATWNANARLTQFAGRRIASMAEQKEEKSKLPLAGIVALLLAVVSSLVIYQVPLKTSRPIDKEAEKVGSVGADRVQARLWQDPFEAVSTHRQKEAAAAQHPAPEAHHTFLRLLTAVTQADAPSDLLLLPVFVDGSPYASGVESRLRDRYALVSALGAAGYQPESGESIRYFIRTGSEHLVVPVEAFLGRPASADAKQSTQVLVLWLKEQDFSPNPLLSLNQLIIEIHEAVKTKKAAYRVIGPRSSGSLGAMVGELTSLFAADQHSGGSPMPSLASSRRQLDRLKGVQFYSSWATAADPVLLGELQGPDAARGVEQWFEAGGMTLIRTIGTDVVLAEQLVEELKRRRIDLTIPRGEAGSCKEADPDSAAVSSRHSDGKCRIPHIALISEWDTLYGRSLPRTFVAMVRSLAETGPDRAIRGFEYHFNRLRTEQYPDWVHRYSYLAGLDGELPPKNTDKDTGGAQSKGKIGDGGLRVEQSLAETPAGRSQLDYLRRLVETLKREEASSDGEFTAIGVLGSDVYDKLMILQALRSDFPHALFFTTDLDARLTHPSQLQWTRNLVIASHFGLELHPLIQTPIPPFRDSYQTALFYSVLRAVDDIVPGPAESDLQILATVSFPRTVPPRLYEVGRHGPVDISLEGPYPAGRRPEALPNLHLPRPDLDPDTGELRVLSPKTIALLLSALSLMALCALLINSELWQWAQSRWVQGAVVGLVLMVCLLLGLLCWAMSDRTAGEPFSLTDGISVWPTTCLRLLAFLLCLLFLGHSWRRLRDNEKQLSRRFRFLRPRAPLSIQAGSLVGIHHWRPQPMGDAEAAVLWREYLALGSWKERLVRIVPQSLCYVGFGALLMALFGVPVMPCRGSACFAINYAVLGFSVLAMTLLMFYVVDATRLCRRLIKIMVGTTIWWSDRLLVREATQRGVDQAYVHEWIAVEFIAKRTAVISAMIYYPFVVVFLMGVARHSYFDRWDFPLGLMAIFGLNAAYAFGNGVFLRRSAEQAKRAAVAQLKSRLDGLSGEVVFKKEKREQVDRMAALIEDYQEGAFLPFTRHPLFGAIALPTGGTGLLFLLEYLATIF</sequence>
<dbReference type="STRING" id="330214.NIDE2581"/>
<dbReference type="eggNOG" id="COG0683">
    <property type="taxonomic scope" value="Bacteria"/>
</dbReference>
<feature type="transmembrane region" description="Helical" evidence="2">
    <location>
        <begin position="33"/>
        <end position="52"/>
    </location>
</feature>
<protein>
    <submittedName>
        <fullName evidence="3">Uncharacterized protein</fullName>
    </submittedName>
</protein>
<keyword evidence="2" id="KW-0812">Transmembrane</keyword>
<feature type="transmembrane region" description="Helical" evidence="2">
    <location>
        <begin position="706"/>
        <end position="730"/>
    </location>
</feature>
<feature type="transmembrane region" description="Helical" evidence="2">
    <location>
        <begin position="869"/>
        <end position="887"/>
    </location>
</feature>
<evidence type="ECO:0000313" key="3">
    <source>
        <dbReference type="EMBL" id="CBK42288.1"/>
    </source>
</evidence>
<dbReference type="AlphaFoldDB" id="D8PGA1"/>
<keyword evidence="2" id="KW-1133">Transmembrane helix</keyword>
<dbReference type="KEGG" id="nde:NIDE2581"/>
<feature type="transmembrane region" description="Helical" evidence="2">
    <location>
        <begin position="940"/>
        <end position="959"/>
    </location>
</feature>
<accession>D8PGA1</accession>
<gene>
    <name evidence="3" type="ORF">NIDE2581</name>
</gene>
<proteinExistence type="predicted"/>
<evidence type="ECO:0000313" key="4">
    <source>
        <dbReference type="Proteomes" id="UP000001660"/>
    </source>
</evidence>
<dbReference type="Proteomes" id="UP000001660">
    <property type="component" value="Chromosome"/>
</dbReference>
<evidence type="ECO:0000256" key="1">
    <source>
        <dbReference type="SAM" id="MobiDB-lite"/>
    </source>
</evidence>
<dbReference type="OrthoDB" id="242611at2"/>
<name>D8PGA1_9BACT</name>
<dbReference type="HOGENOM" id="CLU_291150_0_0_0"/>
<evidence type="ECO:0000256" key="2">
    <source>
        <dbReference type="SAM" id="Phobius"/>
    </source>
</evidence>
<feature type="transmembrane region" description="Helical" evidence="2">
    <location>
        <begin position="838"/>
        <end position="857"/>
    </location>
</feature>
<feature type="transmembrane region" description="Helical" evidence="2">
    <location>
        <begin position="971"/>
        <end position="991"/>
    </location>
</feature>
<organism evidence="3 4">
    <name type="scientific">Nitrospira defluvii</name>
    <dbReference type="NCBI Taxonomy" id="330214"/>
    <lineage>
        <taxon>Bacteria</taxon>
        <taxon>Pseudomonadati</taxon>
        <taxon>Nitrospirota</taxon>
        <taxon>Nitrospiria</taxon>
        <taxon>Nitrospirales</taxon>
        <taxon>Nitrospiraceae</taxon>
        <taxon>Nitrospira</taxon>
    </lineage>
</organism>
<keyword evidence="4" id="KW-1185">Reference proteome</keyword>
<feature type="transmembrane region" description="Helical" evidence="2">
    <location>
        <begin position="745"/>
        <end position="764"/>
    </location>
</feature>
<dbReference type="EMBL" id="FP929003">
    <property type="protein sequence ID" value="CBK42288.1"/>
    <property type="molecule type" value="Genomic_DNA"/>
</dbReference>
<feature type="transmembrane region" description="Helical" evidence="2">
    <location>
        <begin position="676"/>
        <end position="694"/>
    </location>
</feature>
<feature type="transmembrane region" description="Helical" evidence="2">
    <location>
        <begin position="1050"/>
        <end position="1071"/>
    </location>
</feature>